<dbReference type="InterPro" id="IPR010862">
    <property type="entry name" value="DUF1493"/>
</dbReference>
<gene>
    <name evidence="1" type="ORF">N5923_18330</name>
</gene>
<keyword evidence="2" id="KW-1185">Reference proteome</keyword>
<protein>
    <submittedName>
        <fullName evidence="1">DUF1493 family protein</fullName>
    </submittedName>
</protein>
<evidence type="ECO:0000313" key="1">
    <source>
        <dbReference type="EMBL" id="MCU5779443.1"/>
    </source>
</evidence>
<dbReference type="Pfam" id="PF07377">
    <property type="entry name" value="DUF1493"/>
    <property type="match status" value="1"/>
</dbReference>
<name>A0A9J6PSP8_9GAMM</name>
<comment type="caution">
    <text evidence="1">The sequence shown here is derived from an EMBL/GenBank/DDBJ whole genome shotgun (WGS) entry which is preliminary data.</text>
</comment>
<organism evidence="1 2">
    <name type="scientific">Winslowiella arboricola</name>
    <dbReference type="NCBI Taxonomy" id="2978220"/>
    <lineage>
        <taxon>Bacteria</taxon>
        <taxon>Pseudomonadati</taxon>
        <taxon>Pseudomonadota</taxon>
        <taxon>Gammaproteobacteria</taxon>
        <taxon>Enterobacterales</taxon>
        <taxon>Erwiniaceae</taxon>
        <taxon>Winslowiella</taxon>
    </lineage>
</organism>
<dbReference type="RefSeq" id="WP_267144934.1">
    <property type="nucleotide sequence ID" value="NZ_JAODIL010000082.1"/>
</dbReference>
<dbReference type="AlphaFoldDB" id="A0A9J6PSP8"/>
<accession>A0A9J6PSP8</accession>
<dbReference type="Proteomes" id="UP001064262">
    <property type="component" value="Unassembled WGS sequence"/>
</dbReference>
<evidence type="ECO:0000313" key="2">
    <source>
        <dbReference type="Proteomes" id="UP001064262"/>
    </source>
</evidence>
<reference evidence="1" key="1">
    <citation type="submission" date="2022-09" db="EMBL/GenBank/DDBJ databases">
        <title>Winslowiella arboricola sp. nov., isolated from bleeding cankers on broadleaf hosts.</title>
        <authorList>
            <person name="Brady C."/>
            <person name="Kaur S."/>
            <person name="Crampton B."/>
            <person name="Maddock D."/>
            <person name="Arnold D."/>
            <person name="Denman S."/>
        </authorList>
    </citation>
    <scope>NUCLEOTIDE SEQUENCE</scope>
    <source>
        <strain evidence="1">BAC 15a-03b</strain>
    </source>
</reference>
<proteinExistence type="predicted"/>
<sequence length="109" mass="12332">MATDLEQRIYALITQHDGVWLLNNSVLRPETDIDADLRLDEDEALALMEDFFAIFTVDRGGFAITTYYSPDPSLSQMLNPFVKPEASVVPDFTIGMLIESARAGRWLYD</sequence>
<dbReference type="EMBL" id="JAODIM010000043">
    <property type="protein sequence ID" value="MCU5779443.1"/>
    <property type="molecule type" value="Genomic_DNA"/>
</dbReference>